<evidence type="ECO:0000313" key="11">
    <source>
        <dbReference type="EMBL" id="PNY26332.1"/>
    </source>
</evidence>
<comment type="subcellular location">
    <subcellularLocation>
        <location evidence="1">Nucleus</location>
        <location evidence="1">Nucleolus</location>
    </subcellularLocation>
</comment>
<keyword evidence="8" id="KW-0539">Nucleus</keyword>
<keyword evidence="6" id="KW-0862">Zinc</keyword>
<keyword evidence="4" id="KW-0479">Metal-binding</keyword>
<comment type="caution">
    <text evidence="11">The sequence shown here is derived from an EMBL/GenBank/DDBJ whole genome shotgun (WGS) entry which is preliminary data.</text>
</comment>
<dbReference type="PANTHER" id="PTHR11239:SF1">
    <property type="entry name" value="DNA-DIRECTED RNA POLYMERASE II SUBUNIT RPB9"/>
    <property type="match status" value="1"/>
</dbReference>
<dbReference type="PANTHER" id="PTHR11239">
    <property type="entry name" value="DNA-DIRECTED RNA POLYMERASE"/>
    <property type="match status" value="1"/>
</dbReference>
<keyword evidence="7" id="KW-0804">Transcription</keyword>
<evidence type="ECO:0000259" key="10">
    <source>
        <dbReference type="SMART" id="SM00661"/>
    </source>
</evidence>
<keyword evidence="12" id="KW-1185">Reference proteome</keyword>
<dbReference type="Pfam" id="PF02150">
    <property type="entry name" value="Zn_ribbon_RPB9"/>
    <property type="match status" value="1"/>
</dbReference>
<proteinExistence type="inferred from homology"/>
<dbReference type="Gene3D" id="2.20.25.10">
    <property type="match status" value="1"/>
</dbReference>
<evidence type="ECO:0000256" key="5">
    <source>
        <dbReference type="ARBA" id="ARBA00022771"/>
    </source>
</evidence>
<feature type="compositionally biased region" description="Acidic residues" evidence="9">
    <location>
        <begin position="145"/>
        <end position="159"/>
    </location>
</feature>
<dbReference type="InterPro" id="IPR012164">
    <property type="entry name" value="Rpa12/Rpb9/Rpc10/TFS"/>
</dbReference>
<comment type="similarity">
    <text evidence="2">Belongs to the archaeal RpoM/eukaryotic RPA12/RPB9/RPC11 RNA polymerase family.</text>
</comment>
<dbReference type="GO" id="GO:0006367">
    <property type="term" value="P:transcription initiation at RNA polymerase II promoter"/>
    <property type="evidence" value="ECO:0007669"/>
    <property type="project" value="TreeGrafter"/>
</dbReference>
<dbReference type="Proteomes" id="UP000236621">
    <property type="component" value="Unassembled WGS sequence"/>
</dbReference>
<gene>
    <name evidence="11" type="ORF">TCAP_03738</name>
</gene>
<dbReference type="InterPro" id="IPR001529">
    <property type="entry name" value="Zn_ribbon_RPB9"/>
</dbReference>
<dbReference type="GO" id="GO:0001193">
    <property type="term" value="P:maintenance of transcriptional fidelity during transcription elongation by RNA polymerase II"/>
    <property type="evidence" value="ECO:0007669"/>
    <property type="project" value="TreeGrafter"/>
</dbReference>
<dbReference type="AlphaFoldDB" id="A0A2K3QFM0"/>
<evidence type="ECO:0000256" key="9">
    <source>
        <dbReference type="SAM" id="MobiDB-lite"/>
    </source>
</evidence>
<evidence type="ECO:0000256" key="6">
    <source>
        <dbReference type="ARBA" id="ARBA00022833"/>
    </source>
</evidence>
<dbReference type="GO" id="GO:0005730">
    <property type="term" value="C:nucleolus"/>
    <property type="evidence" value="ECO:0007669"/>
    <property type="project" value="UniProtKB-SubCell"/>
</dbReference>
<reference evidence="11 12" key="1">
    <citation type="submission" date="2017-08" db="EMBL/GenBank/DDBJ databases">
        <title>Harnessing the power of phylogenomics to disentangle the directionality and signatures of interkingdom host jumping in the parasitic fungal genus Tolypocladium.</title>
        <authorList>
            <person name="Quandt C.A."/>
            <person name="Patterson W."/>
            <person name="Spatafora J.W."/>
        </authorList>
    </citation>
    <scope>NUCLEOTIDE SEQUENCE [LARGE SCALE GENOMIC DNA]</scope>
    <source>
        <strain evidence="11 12">CBS 113982</strain>
    </source>
</reference>
<sequence length="275" mass="29943">MATPQSTSSQEDPSADKKLEQITFRFCSECSNMLYPKEDEDAHKLQFTCRTCQYTEEATSTCVFRNVLNNSAGETAGVTQDVGSDPTVSQVLPVFCLTCGVVISCELCPFPAVFLSAFERQEKQVGNMGMVHFILGLHENNLDDPFSEYDEEPQNDDEDRLTNGDSGYAATVDSNLSAGEASDANGGSADEDDTALFGDESRRASGGQTIDLGAAMTVVGEMASSKWKSLTLLWTCWLTAFLFHRSSPGRTRHVPGVATRRQSSSSLNREARKLA</sequence>
<dbReference type="GO" id="GO:0005665">
    <property type="term" value="C:RNA polymerase II, core complex"/>
    <property type="evidence" value="ECO:0007669"/>
    <property type="project" value="TreeGrafter"/>
</dbReference>
<evidence type="ECO:0000313" key="12">
    <source>
        <dbReference type="Proteomes" id="UP000236621"/>
    </source>
</evidence>
<keyword evidence="5" id="KW-0863">Zinc-finger</keyword>
<protein>
    <recommendedName>
        <fullName evidence="10">DNA-directed RNA polymerase II subunit RPB9-like zinc ribbon domain-containing protein</fullName>
    </recommendedName>
</protein>
<dbReference type="OrthoDB" id="282270at2759"/>
<organism evidence="11 12">
    <name type="scientific">Tolypocladium capitatum</name>
    <dbReference type="NCBI Taxonomy" id="45235"/>
    <lineage>
        <taxon>Eukaryota</taxon>
        <taxon>Fungi</taxon>
        <taxon>Dikarya</taxon>
        <taxon>Ascomycota</taxon>
        <taxon>Pezizomycotina</taxon>
        <taxon>Sordariomycetes</taxon>
        <taxon>Hypocreomycetidae</taxon>
        <taxon>Hypocreales</taxon>
        <taxon>Ophiocordycipitaceae</taxon>
        <taxon>Tolypocladium</taxon>
    </lineage>
</organism>
<evidence type="ECO:0000256" key="1">
    <source>
        <dbReference type="ARBA" id="ARBA00004604"/>
    </source>
</evidence>
<feature type="domain" description="DNA-directed RNA polymerase II subunit RPB9-like zinc ribbon" evidence="10">
    <location>
        <begin position="25"/>
        <end position="78"/>
    </location>
</feature>
<dbReference type="STRING" id="45235.A0A2K3QFM0"/>
<evidence type="ECO:0000256" key="8">
    <source>
        <dbReference type="ARBA" id="ARBA00023242"/>
    </source>
</evidence>
<dbReference type="GO" id="GO:0008270">
    <property type="term" value="F:zinc ion binding"/>
    <property type="evidence" value="ECO:0007669"/>
    <property type="project" value="UniProtKB-KW"/>
</dbReference>
<evidence type="ECO:0000256" key="4">
    <source>
        <dbReference type="ARBA" id="ARBA00022723"/>
    </source>
</evidence>
<evidence type="ECO:0000256" key="7">
    <source>
        <dbReference type="ARBA" id="ARBA00023163"/>
    </source>
</evidence>
<feature type="region of interest" description="Disordered" evidence="9">
    <location>
        <begin position="249"/>
        <end position="275"/>
    </location>
</feature>
<accession>A0A2K3QFM0</accession>
<dbReference type="GO" id="GO:0006283">
    <property type="term" value="P:transcription-coupled nucleotide-excision repair"/>
    <property type="evidence" value="ECO:0007669"/>
    <property type="project" value="TreeGrafter"/>
</dbReference>
<dbReference type="GO" id="GO:0003899">
    <property type="term" value="F:DNA-directed RNA polymerase activity"/>
    <property type="evidence" value="ECO:0007669"/>
    <property type="project" value="InterPro"/>
</dbReference>
<dbReference type="SMART" id="SM00661">
    <property type="entry name" value="RPOL9"/>
    <property type="match status" value="1"/>
</dbReference>
<keyword evidence="3" id="KW-0240">DNA-directed RNA polymerase</keyword>
<dbReference type="FunFam" id="2.20.25.10:FF:000008">
    <property type="entry name" value="DNA-directed RNA polymerase II subunit RPB9"/>
    <property type="match status" value="1"/>
</dbReference>
<feature type="region of interest" description="Disordered" evidence="9">
    <location>
        <begin position="144"/>
        <end position="202"/>
    </location>
</feature>
<name>A0A2K3QFM0_9HYPO</name>
<dbReference type="SUPFAM" id="SSF57783">
    <property type="entry name" value="Zinc beta-ribbon"/>
    <property type="match status" value="1"/>
</dbReference>
<evidence type="ECO:0000256" key="3">
    <source>
        <dbReference type="ARBA" id="ARBA00022478"/>
    </source>
</evidence>
<evidence type="ECO:0000256" key="2">
    <source>
        <dbReference type="ARBA" id="ARBA00008925"/>
    </source>
</evidence>
<dbReference type="EMBL" id="NRSZ01000568">
    <property type="protein sequence ID" value="PNY26332.1"/>
    <property type="molecule type" value="Genomic_DNA"/>
</dbReference>